<evidence type="ECO:0000256" key="1">
    <source>
        <dbReference type="SAM" id="MobiDB-lite"/>
    </source>
</evidence>
<dbReference type="OrthoDB" id="5197601at2"/>
<evidence type="ECO:0000313" key="3">
    <source>
        <dbReference type="Proteomes" id="UP000199180"/>
    </source>
</evidence>
<sequence>MKMLRHGPKGQERPELLDRDEQMRDLPAGIPDLAGEALPLAFPKWTSHIASHDDDLNLPKKSTVADWKVDLGIDGLGPQIQHVRGATA</sequence>
<gene>
    <name evidence="2" type="ORF">SAMN04489858_103134</name>
</gene>
<evidence type="ECO:0000313" key="2">
    <source>
        <dbReference type="EMBL" id="SET13119.1"/>
    </source>
</evidence>
<feature type="compositionally biased region" description="Basic and acidic residues" evidence="1">
    <location>
        <begin position="9"/>
        <end position="22"/>
    </location>
</feature>
<dbReference type="RefSeq" id="WP_090733080.1">
    <property type="nucleotide sequence ID" value="NZ_FOHO01000003.1"/>
</dbReference>
<protein>
    <submittedName>
        <fullName evidence="2">Uncharacterized protein</fullName>
    </submittedName>
</protein>
<dbReference type="AlphaFoldDB" id="A0A1I0C157"/>
<dbReference type="EMBL" id="FOHO01000003">
    <property type="protein sequence ID" value="SET13119.1"/>
    <property type="molecule type" value="Genomic_DNA"/>
</dbReference>
<keyword evidence="3" id="KW-1185">Reference proteome</keyword>
<dbReference type="Proteomes" id="UP000199180">
    <property type="component" value="Unassembled WGS sequence"/>
</dbReference>
<accession>A0A1I0C157</accession>
<organism evidence="2 3">
    <name type="scientific">Paracoccus homiensis</name>
    <dbReference type="NCBI Taxonomy" id="364199"/>
    <lineage>
        <taxon>Bacteria</taxon>
        <taxon>Pseudomonadati</taxon>
        <taxon>Pseudomonadota</taxon>
        <taxon>Alphaproteobacteria</taxon>
        <taxon>Rhodobacterales</taxon>
        <taxon>Paracoccaceae</taxon>
        <taxon>Paracoccus</taxon>
    </lineage>
</organism>
<name>A0A1I0C157_9RHOB</name>
<dbReference type="STRING" id="364199.SAMN04489858_103134"/>
<reference evidence="2 3" key="1">
    <citation type="submission" date="2016-10" db="EMBL/GenBank/DDBJ databases">
        <authorList>
            <person name="de Groot N.N."/>
        </authorList>
    </citation>
    <scope>NUCLEOTIDE SEQUENCE [LARGE SCALE GENOMIC DNA]</scope>
    <source>
        <strain evidence="2 3">DSM 17862</strain>
    </source>
</reference>
<feature type="region of interest" description="Disordered" evidence="1">
    <location>
        <begin position="1"/>
        <end position="22"/>
    </location>
</feature>
<proteinExistence type="predicted"/>